<gene>
    <name evidence="2" type="primary">jg24591</name>
    <name evidence="2" type="ORF">PAEG_LOCUS19037</name>
</gene>
<organism evidence="2 3">
    <name type="scientific">Pararge aegeria aegeria</name>
    <dbReference type="NCBI Taxonomy" id="348720"/>
    <lineage>
        <taxon>Eukaryota</taxon>
        <taxon>Metazoa</taxon>
        <taxon>Ecdysozoa</taxon>
        <taxon>Arthropoda</taxon>
        <taxon>Hexapoda</taxon>
        <taxon>Insecta</taxon>
        <taxon>Pterygota</taxon>
        <taxon>Neoptera</taxon>
        <taxon>Endopterygota</taxon>
        <taxon>Lepidoptera</taxon>
        <taxon>Glossata</taxon>
        <taxon>Ditrysia</taxon>
        <taxon>Papilionoidea</taxon>
        <taxon>Nymphalidae</taxon>
        <taxon>Satyrinae</taxon>
        <taxon>Satyrini</taxon>
        <taxon>Parargina</taxon>
        <taxon>Pararge</taxon>
    </lineage>
</organism>
<feature type="region of interest" description="Disordered" evidence="1">
    <location>
        <begin position="1"/>
        <end position="20"/>
    </location>
</feature>
<dbReference type="EMBL" id="CAKXAJ010025693">
    <property type="protein sequence ID" value="CAH2242805.1"/>
    <property type="molecule type" value="Genomic_DNA"/>
</dbReference>
<protein>
    <submittedName>
        <fullName evidence="2">Jg24591 protein</fullName>
    </submittedName>
</protein>
<dbReference type="AlphaFoldDB" id="A0A8S4S4D0"/>
<keyword evidence="3" id="KW-1185">Reference proteome</keyword>
<evidence type="ECO:0000313" key="3">
    <source>
        <dbReference type="Proteomes" id="UP000838756"/>
    </source>
</evidence>
<name>A0A8S4S4D0_9NEOP</name>
<feature type="compositionally biased region" description="Polar residues" evidence="1">
    <location>
        <begin position="120"/>
        <end position="129"/>
    </location>
</feature>
<sequence>MPIYTTSKNESSDLGPRARSPARRKIFLRSSISPYYLTSAVATPVATNACLWRVRQSPRVQECKSAKCKSAPVSSDRDPLTPQLGGRRLRWDLVGIPADALWPASPTYPSGGCSVLRCSASSRPKSISQRQKKEKKGRHPL</sequence>
<feature type="compositionally biased region" description="Basic residues" evidence="1">
    <location>
        <begin position="130"/>
        <end position="141"/>
    </location>
</feature>
<comment type="caution">
    <text evidence="2">The sequence shown here is derived from an EMBL/GenBank/DDBJ whole genome shotgun (WGS) entry which is preliminary data.</text>
</comment>
<feature type="region of interest" description="Disordered" evidence="1">
    <location>
        <begin position="63"/>
        <end position="84"/>
    </location>
</feature>
<evidence type="ECO:0000256" key="1">
    <source>
        <dbReference type="SAM" id="MobiDB-lite"/>
    </source>
</evidence>
<feature type="region of interest" description="Disordered" evidence="1">
    <location>
        <begin position="120"/>
        <end position="141"/>
    </location>
</feature>
<reference evidence="2" key="1">
    <citation type="submission" date="2022-03" db="EMBL/GenBank/DDBJ databases">
        <authorList>
            <person name="Lindestad O."/>
        </authorList>
    </citation>
    <scope>NUCLEOTIDE SEQUENCE</scope>
</reference>
<dbReference type="Proteomes" id="UP000838756">
    <property type="component" value="Unassembled WGS sequence"/>
</dbReference>
<proteinExistence type="predicted"/>
<accession>A0A8S4S4D0</accession>
<evidence type="ECO:0000313" key="2">
    <source>
        <dbReference type="EMBL" id="CAH2242805.1"/>
    </source>
</evidence>